<evidence type="ECO:0000313" key="2">
    <source>
        <dbReference type="Proteomes" id="UP001279410"/>
    </source>
</evidence>
<proteinExistence type="predicted"/>
<evidence type="ECO:0000313" key="1">
    <source>
        <dbReference type="EMBL" id="GLD60573.1"/>
    </source>
</evidence>
<protein>
    <submittedName>
        <fullName evidence="1">Ras-related protein Rab-37-like isoform X2</fullName>
    </submittedName>
</protein>
<sequence length="95" mass="10670">MDDICVEQRQEEVLMVCSDSAYGSSVADTDTEDGQTPTANANTFPYNEDLTHKRFCGDYLIMTDLWGSLMTNPNNTEKSHVAMETHCIQHLLPLL</sequence>
<name>A0AAD3R9C0_LATJO</name>
<dbReference type="AlphaFoldDB" id="A0AAD3R9C0"/>
<dbReference type="EMBL" id="BRZM01000041">
    <property type="protein sequence ID" value="GLD60573.1"/>
    <property type="molecule type" value="Genomic_DNA"/>
</dbReference>
<gene>
    <name evidence="1" type="ORF">AKAME5_001245900</name>
</gene>
<accession>A0AAD3R9C0</accession>
<keyword evidence="2" id="KW-1185">Reference proteome</keyword>
<reference evidence="1" key="1">
    <citation type="submission" date="2022-08" db="EMBL/GenBank/DDBJ databases">
        <title>Genome sequencing of akame (Lates japonicus).</title>
        <authorList>
            <person name="Hashiguchi Y."/>
            <person name="Takahashi H."/>
        </authorList>
    </citation>
    <scope>NUCLEOTIDE SEQUENCE</scope>
    <source>
        <strain evidence="1">Kochi</strain>
    </source>
</reference>
<dbReference type="Proteomes" id="UP001279410">
    <property type="component" value="Unassembled WGS sequence"/>
</dbReference>
<comment type="caution">
    <text evidence="1">The sequence shown here is derived from an EMBL/GenBank/DDBJ whole genome shotgun (WGS) entry which is preliminary data.</text>
</comment>
<organism evidence="1 2">
    <name type="scientific">Lates japonicus</name>
    <name type="common">Japanese lates</name>
    <dbReference type="NCBI Taxonomy" id="270547"/>
    <lineage>
        <taxon>Eukaryota</taxon>
        <taxon>Metazoa</taxon>
        <taxon>Chordata</taxon>
        <taxon>Craniata</taxon>
        <taxon>Vertebrata</taxon>
        <taxon>Euteleostomi</taxon>
        <taxon>Actinopterygii</taxon>
        <taxon>Neopterygii</taxon>
        <taxon>Teleostei</taxon>
        <taxon>Neoteleostei</taxon>
        <taxon>Acanthomorphata</taxon>
        <taxon>Carangaria</taxon>
        <taxon>Carangaria incertae sedis</taxon>
        <taxon>Centropomidae</taxon>
        <taxon>Lates</taxon>
    </lineage>
</organism>